<name>A0ABT9IXP0_9BACL</name>
<keyword evidence="3" id="KW-0378">Hydrolase</keyword>
<dbReference type="RefSeq" id="WP_305991636.1">
    <property type="nucleotide sequence ID" value="NZ_JAVAMP010000002.1"/>
</dbReference>
<proteinExistence type="predicted"/>
<feature type="domain" description="Phosphodiester glycosidase" evidence="2">
    <location>
        <begin position="77"/>
        <end position="255"/>
    </location>
</feature>
<keyword evidence="1" id="KW-1133">Transmembrane helix</keyword>
<dbReference type="InterPro" id="IPR018711">
    <property type="entry name" value="NAGPA"/>
</dbReference>
<sequence length="259" mass="29131">MMKENTKRDKLILFIFSAVVIILLLNMIVWFSLGIFKDYKYEKLKASNGVELHVLQTDPNYISFKTINENVSEAELIGINGGFFYESFLLSIAVEDGTPANGEVNKYGSGWFNEKYARGTLVFDKVTNKFAIQVVKSTDEINITDRSKYWAHGGVSMSLQNEEHWKERKEEEALPYPDGQHLRSGLVFDREGNVYLIVSSTKSTADLFRDAVLEKVAVGVLVDGIFLDGDGSSQLYSDEVKLAGDSRDVVQMIVISNKD</sequence>
<feature type="transmembrane region" description="Helical" evidence="1">
    <location>
        <begin position="12"/>
        <end position="33"/>
    </location>
</feature>
<keyword evidence="4" id="KW-1185">Reference proteome</keyword>
<gene>
    <name evidence="3" type="ORF">Q5Y73_08455</name>
</gene>
<comment type="caution">
    <text evidence="3">The sequence shown here is derived from an EMBL/GenBank/DDBJ whole genome shotgun (WGS) entry which is preliminary data.</text>
</comment>
<evidence type="ECO:0000313" key="4">
    <source>
        <dbReference type="Proteomes" id="UP001231941"/>
    </source>
</evidence>
<dbReference type="Proteomes" id="UP001231941">
    <property type="component" value="Unassembled WGS sequence"/>
</dbReference>
<keyword evidence="1" id="KW-0812">Transmembrane</keyword>
<accession>A0ABT9IXP0</accession>
<organism evidence="3 4">
    <name type="scientific">Chengkuizengella axinellae</name>
    <dbReference type="NCBI Taxonomy" id="3064388"/>
    <lineage>
        <taxon>Bacteria</taxon>
        <taxon>Bacillati</taxon>
        <taxon>Bacillota</taxon>
        <taxon>Bacilli</taxon>
        <taxon>Bacillales</taxon>
        <taxon>Paenibacillaceae</taxon>
        <taxon>Chengkuizengella</taxon>
    </lineage>
</organism>
<reference evidence="3 4" key="1">
    <citation type="submission" date="2023-08" db="EMBL/GenBank/DDBJ databases">
        <authorList>
            <person name="Park J.-S."/>
        </authorList>
    </citation>
    <scope>NUCLEOTIDE SEQUENCE [LARGE SCALE GENOMIC DNA]</scope>
    <source>
        <strain evidence="3 4">2205SS18-9</strain>
    </source>
</reference>
<dbReference type="EMBL" id="JAVAMP010000002">
    <property type="protein sequence ID" value="MDP5274135.1"/>
    <property type="molecule type" value="Genomic_DNA"/>
</dbReference>
<evidence type="ECO:0000313" key="3">
    <source>
        <dbReference type="EMBL" id="MDP5274135.1"/>
    </source>
</evidence>
<dbReference type="GO" id="GO:0016798">
    <property type="term" value="F:hydrolase activity, acting on glycosyl bonds"/>
    <property type="evidence" value="ECO:0007669"/>
    <property type="project" value="UniProtKB-KW"/>
</dbReference>
<protein>
    <submittedName>
        <fullName evidence="3">Phosphodiester glycosidase family protein</fullName>
    </submittedName>
</protein>
<evidence type="ECO:0000256" key="1">
    <source>
        <dbReference type="SAM" id="Phobius"/>
    </source>
</evidence>
<evidence type="ECO:0000259" key="2">
    <source>
        <dbReference type="Pfam" id="PF09992"/>
    </source>
</evidence>
<keyword evidence="1" id="KW-0472">Membrane</keyword>
<keyword evidence="3" id="KW-0326">Glycosidase</keyword>
<dbReference type="Pfam" id="PF09992">
    <property type="entry name" value="NAGPA"/>
    <property type="match status" value="1"/>
</dbReference>